<dbReference type="AlphaFoldDB" id="D2EFY4"/>
<gene>
    <name evidence="1" type="ORF">BJBARM4_0665</name>
</gene>
<name>D2EFY4_PARA4</name>
<evidence type="ECO:0000313" key="1">
    <source>
        <dbReference type="EMBL" id="EEZ92724.1"/>
    </source>
</evidence>
<sequence>MGVLLIVILIAILYGFKMHVILFNSCYFSNETLAVNGSGPFCLPNQGINIIINRSILSYYPNSTLGIHNQNVSALPFSFLDGNPLITVWNEPTSLSFNSYSFLTIPDTFKVHMVYNASATTYFIVMTNQQYVNWVNTKNLQGNYVAMQTGKNVSFWFNQSTGCAGYVAVIESVSGGPISISPDEKILYDPASSPTGACAG</sequence>
<protein>
    <submittedName>
        <fullName evidence="1">Uncharacterized protein</fullName>
    </submittedName>
</protein>
<proteinExistence type="predicted"/>
<accession>D2EFY4</accession>
<dbReference type="EMBL" id="GG730050">
    <property type="protein sequence ID" value="EEZ92724.1"/>
    <property type="molecule type" value="Genomic_DNA"/>
</dbReference>
<dbReference type="Proteomes" id="UP000009375">
    <property type="component" value="Unassembled WGS sequence"/>
</dbReference>
<organism evidence="1 2">
    <name type="scientific">Candidatus Parvarchaeum acidiphilum ARMAN-4</name>
    <dbReference type="NCBI Taxonomy" id="662760"/>
    <lineage>
        <taxon>Archaea</taxon>
        <taxon>Candidatus Parvarchaeota</taxon>
        <taxon>Candidatus Parvarchaeum</taxon>
    </lineage>
</organism>
<evidence type="ECO:0000313" key="2">
    <source>
        <dbReference type="Proteomes" id="UP000009375"/>
    </source>
</evidence>
<reference evidence="1 2" key="1">
    <citation type="journal article" date="2010" name="Proc. Natl. Acad. Sci. U.S.A.">
        <title>Enigmatic, ultrasmall, uncultivated Archaea.</title>
        <authorList>
            <person name="Baker B.J."/>
            <person name="Comolli L.R."/>
            <person name="Dick G.J."/>
            <person name="Hauser L.J."/>
            <person name="Hyatt D."/>
            <person name="Dill B.D."/>
            <person name="Land M.L."/>
            <person name="Verberkmoes N.C."/>
            <person name="Hettich R.L."/>
            <person name="Banfield J.F."/>
        </authorList>
    </citation>
    <scope>NUCLEOTIDE SEQUENCE [LARGE SCALE GENOMIC DNA]</scope>
</reference>